<evidence type="ECO:0000313" key="3">
    <source>
        <dbReference type="Proteomes" id="UP000752013"/>
    </source>
</evidence>
<evidence type="ECO:0000256" key="1">
    <source>
        <dbReference type="SAM" id="Phobius"/>
    </source>
</evidence>
<organism evidence="2 3">
    <name type="scientific">Entomospira nematocerorum</name>
    <dbReference type="NCBI Taxonomy" id="2719987"/>
    <lineage>
        <taxon>Bacteria</taxon>
        <taxon>Pseudomonadati</taxon>
        <taxon>Spirochaetota</taxon>
        <taxon>Spirochaetia</taxon>
        <taxon>Spirochaetales</taxon>
        <taxon>Spirochaetaceae</taxon>
        <taxon>Entomospira</taxon>
    </lineage>
</organism>
<feature type="transmembrane region" description="Helical" evidence="1">
    <location>
        <begin position="6"/>
        <end position="23"/>
    </location>
</feature>
<name>A0A968GH48_9SPIO</name>
<keyword evidence="1" id="KW-1133">Transmembrane helix</keyword>
<dbReference type="Proteomes" id="UP000752013">
    <property type="component" value="Unassembled WGS sequence"/>
</dbReference>
<dbReference type="EMBL" id="JAATLK010000001">
    <property type="protein sequence ID" value="NIZ47046.1"/>
    <property type="molecule type" value="Genomic_DNA"/>
</dbReference>
<accession>A0A968GH48</accession>
<comment type="caution">
    <text evidence="2">The sequence shown here is derived from an EMBL/GenBank/DDBJ whole genome shotgun (WGS) entry which is preliminary data.</text>
</comment>
<proteinExistence type="predicted"/>
<evidence type="ECO:0008006" key="4">
    <source>
        <dbReference type="Google" id="ProtNLM"/>
    </source>
</evidence>
<sequence length="330" mass="39441">MTYIFFVGFVFILGCLILWIYRIQVMMWVRHWRFSQQAVRVGLQKEQRLLLWQLVQTYHPSDMYRLLMNSRLLNKTLLKAINDVELDLSIDLKDRELKQYKYYELKRFFDHVEVKPSLDSTKRLKKGEQLLLNRPENVRITFSGWVLTNTRRGFELRLEKGSLNDWITLASGSHFEFIYYDSHKTEHHFMTKLEHAKEEDRYLVMLFKHTDMIRLMVDRKVPYCRLNREALLAKAEVSLDKTGSRRFINQDGSSCQLLELSLASAVVKSQDYFEVNDFVYLQFMGNTQKVVCYARVERVVQVEQYRQIHMQFLQTSRASLNQISSLVYDL</sequence>
<evidence type="ECO:0000313" key="2">
    <source>
        <dbReference type="EMBL" id="NIZ47046.1"/>
    </source>
</evidence>
<protein>
    <recommendedName>
        <fullName evidence="4">PilZ domain-containing protein</fullName>
    </recommendedName>
</protein>
<keyword evidence="3" id="KW-1185">Reference proteome</keyword>
<gene>
    <name evidence="2" type="ORF">HCT46_03850</name>
</gene>
<keyword evidence="1" id="KW-0472">Membrane</keyword>
<dbReference type="RefSeq" id="WP_167703478.1">
    <property type="nucleotide sequence ID" value="NZ_CP118168.1"/>
</dbReference>
<reference evidence="2" key="1">
    <citation type="submission" date="2020-03" db="EMBL/GenBank/DDBJ databases">
        <title>Spirochaetal bacteria isolated from arthropods constitute a novel genus Entomospira genus novum within the order Spirochaetales.</title>
        <authorList>
            <person name="Grana-Miraglia L."/>
            <person name="Sikutova S."/>
            <person name="Fingerle V."/>
            <person name="Sing A."/>
            <person name="Castillo-Ramirez S."/>
            <person name="Margos G."/>
            <person name="Rudolf I."/>
        </authorList>
    </citation>
    <scope>NUCLEOTIDE SEQUENCE</scope>
    <source>
        <strain evidence="2">BR208</strain>
    </source>
</reference>
<keyword evidence="1" id="KW-0812">Transmembrane</keyword>
<dbReference type="AlphaFoldDB" id="A0A968GH48"/>